<organism evidence="1 2">
    <name type="scientific">Brassica rapa subsp. trilocularis</name>
    <dbReference type="NCBI Taxonomy" id="1813537"/>
    <lineage>
        <taxon>Eukaryota</taxon>
        <taxon>Viridiplantae</taxon>
        <taxon>Streptophyta</taxon>
        <taxon>Embryophyta</taxon>
        <taxon>Tracheophyta</taxon>
        <taxon>Spermatophyta</taxon>
        <taxon>Magnoliopsida</taxon>
        <taxon>eudicotyledons</taxon>
        <taxon>Gunneridae</taxon>
        <taxon>Pentapetalae</taxon>
        <taxon>rosids</taxon>
        <taxon>malvids</taxon>
        <taxon>Brassicales</taxon>
        <taxon>Brassicaceae</taxon>
        <taxon>Brassiceae</taxon>
        <taxon>Brassica</taxon>
    </lineage>
</organism>
<sequence length="92" mass="10411">MAHQLAESSINGGDNHSVDNFTNHYEIFSETDVDVLCLFISELPSTRGEDLQGKCLLRALWAQAQDRREMLEELMRKGTSSLGNDVPSERER</sequence>
<dbReference type="Proteomes" id="UP000823674">
    <property type="component" value="Chromosome A05"/>
</dbReference>
<protein>
    <submittedName>
        <fullName evidence="1">Uncharacterized protein</fullName>
    </submittedName>
</protein>
<evidence type="ECO:0000313" key="2">
    <source>
        <dbReference type="Proteomes" id="UP000823674"/>
    </source>
</evidence>
<keyword evidence="2" id="KW-1185">Reference proteome</keyword>
<name>A0ABQ7MK61_BRACM</name>
<accession>A0ABQ7MK61</accession>
<evidence type="ECO:0000313" key="1">
    <source>
        <dbReference type="EMBL" id="KAG5399128.1"/>
    </source>
</evidence>
<comment type="caution">
    <text evidence="1">The sequence shown here is derived from an EMBL/GenBank/DDBJ whole genome shotgun (WGS) entry which is preliminary data.</text>
</comment>
<gene>
    <name evidence="1" type="primary">A05g509970.1_BraROA</name>
    <name evidence="1" type="ORF">IGI04_020942</name>
</gene>
<reference evidence="1 2" key="1">
    <citation type="submission" date="2021-03" db="EMBL/GenBank/DDBJ databases">
        <authorList>
            <person name="King G.J."/>
            <person name="Bancroft I."/>
            <person name="Baten A."/>
            <person name="Bloomfield J."/>
            <person name="Borpatragohain P."/>
            <person name="He Z."/>
            <person name="Irish N."/>
            <person name="Irwin J."/>
            <person name="Liu K."/>
            <person name="Mauleon R.P."/>
            <person name="Moore J."/>
            <person name="Morris R."/>
            <person name="Ostergaard L."/>
            <person name="Wang B."/>
            <person name="Wells R."/>
        </authorList>
    </citation>
    <scope>NUCLEOTIDE SEQUENCE [LARGE SCALE GENOMIC DNA]</scope>
    <source>
        <strain evidence="1">R-o-18</strain>
        <tissue evidence="1">Leaf</tissue>
    </source>
</reference>
<dbReference type="EMBL" id="JADBGQ010000005">
    <property type="protein sequence ID" value="KAG5399128.1"/>
    <property type="molecule type" value="Genomic_DNA"/>
</dbReference>
<proteinExistence type="predicted"/>